<protein>
    <submittedName>
        <fullName evidence="2">Uncharacterized protein</fullName>
    </submittedName>
</protein>
<dbReference type="AlphaFoldDB" id="A0A0B2W3T4"/>
<keyword evidence="1" id="KW-0472">Membrane</keyword>
<evidence type="ECO:0000313" key="2">
    <source>
        <dbReference type="EMBL" id="KHN88643.1"/>
    </source>
</evidence>
<keyword evidence="3" id="KW-1185">Reference proteome</keyword>
<comment type="caution">
    <text evidence="2">The sequence shown here is derived from an EMBL/GenBank/DDBJ whole genome shotgun (WGS) entry which is preliminary data.</text>
</comment>
<reference evidence="2 3" key="1">
    <citation type="submission" date="2014-11" db="EMBL/GenBank/DDBJ databases">
        <title>Genetic blueprint of the zoonotic pathogen Toxocara canis.</title>
        <authorList>
            <person name="Zhu X.-Q."/>
            <person name="Korhonen P.K."/>
            <person name="Cai H."/>
            <person name="Young N.D."/>
            <person name="Nejsum P."/>
            <person name="von Samson-Himmelstjerna G."/>
            <person name="Boag P.R."/>
            <person name="Tan P."/>
            <person name="Li Q."/>
            <person name="Min J."/>
            <person name="Yang Y."/>
            <person name="Wang X."/>
            <person name="Fang X."/>
            <person name="Hall R.S."/>
            <person name="Hofmann A."/>
            <person name="Sternberg P.W."/>
            <person name="Jex A.R."/>
            <person name="Gasser R.B."/>
        </authorList>
    </citation>
    <scope>NUCLEOTIDE SEQUENCE [LARGE SCALE GENOMIC DNA]</scope>
    <source>
        <strain evidence="2">PN_DK_2014</strain>
    </source>
</reference>
<name>A0A0B2W3T4_TOXCA</name>
<accession>A0A0B2W3T4</accession>
<dbReference type="Proteomes" id="UP000031036">
    <property type="component" value="Unassembled WGS sequence"/>
</dbReference>
<proteinExistence type="predicted"/>
<gene>
    <name evidence="2" type="ORF">Tcan_00744</name>
</gene>
<evidence type="ECO:0000256" key="1">
    <source>
        <dbReference type="SAM" id="Phobius"/>
    </source>
</evidence>
<dbReference type="EMBL" id="JPKZ01000198">
    <property type="protein sequence ID" value="KHN88643.1"/>
    <property type="molecule type" value="Genomic_DNA"/>
</dbReference>
<keyword evidence="1" id="KW-0812">Transmembrane</keyword>
<sequence length="104" mass="11240">MNASHWAVGSPGYSLIGYLKEASVPTGISLRSNVIREFDSPMWRCAITKKRILIPGLGLLFELLCVFLASLVRSIGGCNPVQPSSSLHFPCQPHKTKASTATVL</sequence>
<feature type="transmembrane region" description="Helical" evidence="1">
    <location>
        <begin position="52"/>
        <end position="72"/>
    </location>
</feature>
<evidence type="ECO:0000313" key="3">
    <source>
        <dbReference type="Proteomes" id="UP000031036"/>
    </source>
</evidence>
<organism evidence="2 3">
    <name type="scientific">Toxocara canis</name>
    <name type="common">Canine roundworm</name>
    <dbReference type="NCBI Taxonomy" id="6265"/>
    <lineage>
        <taxon>Eukaryota</taxon>
        <taxon>Metazoa</taxon>
        <taxon>Ecdysozoa</taxon>
        <taxon>Nematoda</taxon>
        <taxon>Chromadorea</taxon>
        <taxon>Rhabditida</taxon>
        <taxon>Spirurina</taxon>
        <taxon>Ascaridomorpha</taxon>
        <taxon>Ascaridoidea</taxon>
        <taxon>Toxocaridae</taxon>
        <taxon>Toxocara</taxon>
    </lineage>
</organism>
<keyword evidence="1" id="KW-1133">Transmembrane helix</keyword>
<feature type="non-terminal residue" evidence="2">
    <location>
        <position position="104"/>
    </location>
</feature>